<sequence>MVEIGFHEMDMEGMTEKKGKRERERRQWYEDRHYSILCRRKIQEEQQQQHCELLNQTNRNGILKKFVTRAETGSEESGSMNRKRSK</sequence>
<gene>
    <name evidence="2" type="ordered locus">MTR_4g132575</name>
</gene>
<feature type="region of interest" description="Disordered" evidence="1">
    <location>
        <begin position="1"/>
        <end position="25"/>
    </location>
</feature>
<evidence type="ECO:0000256" key="1">
    <source>
        <dbReference type="SAM" id="MobiDB-lite"/>
    </source>
</evidence>
<evidence type="ECO:0000313" key="3">
    <source>
        <dbReference type="EnsemblPlants" id="KEH32647"/>
    </source>
</evidence>
<dbReference type="AlphaFoldDB" id="A0A072USK8"/>
<accession>A0A072USK8</accession>
<organism evidence="2 4">
    <name type="scientific">Medicago truncatula</name>
    <name type="common">Barrel medic</name>
    <name type="synonym">Medicago tribuloides</name>
    <dbReference type="NCBI Taxonomy" id="3880"/>
    <lineage>
        <taxon>Eukaryota</taxon>
        <taxon>Viridiplantae</taxon>
        <taxon>Streptophyta</taxon>
        <taxon>Embryophyta</taxon>
        <taxon>Tracheophyta</taxon>
        <taxon>Spermatophyta</taxon>
        <taxon>Magnoliopsida</taxon>
        <taxon>eudicotyledons</taxon>
        <taxon>Gunneridae</taxon>
        <taxon>Pentapetalae</taxon>
        <taxon>rosids</taxon>
        <taxon>fabids</taxon>
        <taxon>Fabales</taxon>
        <taxon>Fabaceae</taxon>
        <taxon>Papilionoideae</taxon>
        <taxon>50 kb inversion clade</taxon>
        <taxon>NPAAA clade</taxon>
        <taxon>Hologalegina</taxon>
        <taxon>IRL clade</taxon>
        <taxon>Trifolieae</taxon>
        <taxon>Medicago</taxon>
    </lineage>
</organism>
<reference evidence="3" key="3">
    <citation type="submission" date="2015-04" db="UniProtKB">
        <authorList>
            <consortium name="EnsemblPlants"/>
        </authorList>
    </citation>
    <scope>IDENTIFICATION</scope>
    <source>
        <strain evidence="3">cv. Jemalong A17</strain>
    </source>
</reference>
<name>A0A072USK8_MEDTR</name>
<reference evidence="2 4" key="2">
    <citation type="journal article" date="2014" name="BMC Genomics">
        <title>An improved genome release (version Mt4.0) for the model legume Medicago truncatula.</title>
        <authorList>
            <person name="Tang H."/>
            <person name="Krishnakumar V."/>
            <person name="Bidwell S."/>
            <person name="Rosen B."/>
            <person name="Chan A."/>
            <person name="Zhou S."/>
            <person name="Gentzbittel L."/>
            <person name="Childs K.L."/>
            <person name="Yandell M."/>
            <person name="Gundlach H."/>
            <person name="Mayer K.F."/>
            <person name="Schwartz D.C."/>
            <person name="Town C.D."/>
        </authorList>
    </citation>
    <scope>GENOME REANNOTATION</scope>
    <source>
        <strain evidence="2">A17</strain>
        <strain evidence="3 4">cv. Jemalong A17</strain>
    </source>
</reference>
<keyword evidence="4" id="KW-1185">Reference proteome</keyword>
<protein>
    <submittedName>
        <fullName evidence="2 3">Uncharacterized protein</fullName>
    </submittedName>
</protein>
<dbReference type="HOGENOM" id="CLU_2501334_0_0_1"/>
<dbReference type="EMBL" id="CM001220">
    <property type="protein sequence ID" value="KEH32647.1"/>
    <property type="molecule type" value="Genomic_DNA"/>
</dbReference>
<reference evidence="2 4" key="1">
    <citation type="journal article" date="2011" name="Nature">
        <title>The Medicago genome provides insight into the evolution of rhizobial symbioses.</title>
        <authorList>
            <person name="Young N.D."/>
            <person name="Debelle F."/>
            <person name="Oldroyd G.E."/>
            <person name="Geurts R."/>
            <person name="Cannon S.B."/>
            <person name="Udvardi M.K."/>
            <person name="Benedito V.A."/>
            <person name="Mayer K.F."/>
            <person name="Gouzy J."/>
            <person name="Schoof H."/>
            <person name="Van de Peer Y."/>
            <person name="Proost S."/>
            <person name="Cook D.R."/>
            <person name="Meyers B.C."/>
            <person name="Spannagl M."/>
            <person name="Cheung F."/>
            <person name="De Mita S."/>
            <person name="Krishnakumar V."/>
            <person name="Gundlach H."/>
            <person name="Zhou S."/>
            <person name="Mudge J."/>
            <person name="Bharti A.K."/>
            <person name="Murray J.D."/>
            <person name="Naoumkina M.A."/>
            <person name="Rosen B."/>
            <person name="Silverstein K.A."/>
            <person name="Tang H."/>
            <person name="Rombauts S."/>
            <person name="Zhao P.X."/>
            <person name="Zhou P."/>
            <person name="Barbe V."/>
            <person name="Bardou P."/>
            <person name="Bechner M."/>
            <person name="Bellec A."/>
            <person name="Berger A."/>
            <person name="Berges H."/>
            <person name="Bidwell S."/>
            <person name="Bisseling T."/>
            <person name="Choisne N."/>
            <person name="Couloux A."/>
            <person name="Denny R."/>
            <person name="Deshpande S."/>
            <person name="Dai X."/>
            <person name="Doyle J.J."/>
            <person name="Dudez A.M."/>
            <person name="Farmer A.D."/>
            <person name="Fouteau S."/>
            <person name="Franken C."/>
            <person name="Gibelin C."/>
            <person name="Gish J."/>
            <person name="Goldstein S."/>
            <person name="Gonzalez A.J."/>
            <person name="Green P.J."/>
            <person name="Hallab A."/>
            <person name="Hartog M."/>
            <person name="Hua A."/>
            <person name="Humphray S.J."/>
            <person name="Jeong D.H."/>
            <person name="Jing Y."/>
            <person name="Jocker A."/>
            <person name="Kenton S.M."/>
            <person name="Kim D.J."/>
            <person name="Klee K."/>
            <person name="Lai H."/>
            <person name="Lang C."/>
            <person name="Lin S."/>
            <person name="Macmil S.L."/>
            <person name="Magdelenat G."/>
            <person name="Matthews L."/>
            <person name="McCorrison J."/>
            <person name="Monaghan E.L."/>
            <person name="Mun J.H."/>
            <person name="Najar F.Z."/>
            <person name="Nicholson C."/>
            <person name="Noirot C."/>
            <person name="O'Bleness M."/>
            <person name="Paule C.R."/>
            <person name="Poulain J."/>
            <person name="Prion F."/>
            <person name="Qin B."/>
            <person name="Qu C."/>
            <person name="Retzel E.F."/>
            <person name="Riddle C."/>
            <person name="Sallet E."/>
            <person name="Samain S."/>
            <person name="Samson N."/>
            <person name="Sanders I."/>
            <person name="Saurat O."/>
            <person name="Scarpelli C."/>
            <person name="Schiex T."/>
            <person name="Segurens B."/>
            <person name="Severin A.J."/>
            <person name="Sherrier D.J."/>
            <person name="Shi R."/>
            <person name="Sims S."/>
            <person name="Singer S.R."/>
            <person name="Sinharoy S."/>
            <person name="Sterck L."/>
            <person name="Viollet A."/>
            <person name="Wang B.B."/>
            <person name="Wang K."/>
            <person name="Wang M."/>
            <person name="Wang X."/>
            <person name="Warfsmann J."/>
            <person name="Weissenbach J."/>
            <person name="White D.D."/>
            <person name="White J.D."/>
            <person name="Wiley G.B."/>
            <person name="Wincker P."/>
            <person name="Xing Y."/>
            <person name="Yang L."/>
            <person name="Yao Z."/>
            <person name="Ying F."/>
            <person name="Zhai J."/>
            <person name="Zhou L."/>
            <person name="Zuber A."/>
            <person name="Denarie J."/>
            <person name="Dixon R.A."/>
            <person name="May G.D."/>
            <person name="Schwartz D.C."/>
            <person name="Rogers J."/>
            <person name="Quetier F."/>
            <person name="Town C.D."/>
            <person name="Roe B.A."/>
        </authorList>
    </citation>
    <scope>NUCLEOTIDE SEQUENCE [LARGE SCALE GENOMIC DNA]</scope>
    <source>
        <strain evidence="2">A17</strain>
        <strain evidence="3 4">cv. Jemalong A17</strain>
    </source>
</reference>
<dbReference type="EnsemblPlants" id="KEH32647">
    <property type="protein sequence ID" value="KEH32647"/>
    <property type="gene ID" value="MTR_4g132575"/>
</dbReference>
<evidence type="ECO:0000313" key="4">
    <source>
        <dbReference type="Proteomes" id="UP000002051"/>
    </source>
</evidence>
<dbReference type="Proteomes" id="UP000002051">
    <property type="component" value="Chromosome 4"/>
</dbReference>
<evidence type="ECO:0000313" key="2">
    <source>
        <dbReference type="EMBL" id="KEH32647.1"/>
    </source>
</evidence>
<proteinExistence type="predicted"/>